<reference evidence="5 6" key="1">
    <citation type="journal article" date="2021" name="Elife">
        <title>Chloroplast acquisition without the gene transfer in kleptoplastic sea slugs, Plakobranchus ocellatus.</title>
        <authorList>
            <person name="Maeda T."/>
            <person name="Takahashi S."/>
            <person name="Yoshida T."/>
            <person name="Shimamura S."/>
            <person name="Takaki Y."/>
            <person name="Nagai Y."/>
            <person name="Toyoda A."/>
            <person name="Suzuki Y."/>
            <person name="Arimoto A."/>
            <person name="Ishii H."/>
            <person name="Satoh N."/>
            <person name="Nishiyama T."/>
            <person name="Hasebe M."/>
            <person name="Maruyama T."/>
            <person name="Minagawa J."/>
            <person name="Obokata J."/>
            <person name="Shigenobu S."/>
        </authorList>
    </citation>
    <scope>NUCLEOTIDE SEQUENCE [LARGE SCALE GENOMIC DNA]</scope>
</reference>
<feature type="region of interest" description="Disordered" evidence="1">
    <location>
        <begin position="55"/>
        <end position="75"/>
    </location>
</feature>
<feature type="domain" description="FANCI solenoid 4" evidence="3">
    <location>
        <begin position="504"/>
        <end position="627"/>
    </location>
</feature>
<feature type="compositionally biased region" description="Acidic residues" evidence="1">
    <location>
        <begin position="636"/>
        <end position="656"/>
    </location>
</feature>
<comment type="caution">
    <text evidence="5">The sequence shown here is derived from an EMBL/GenBank/DDBJ whole genome shotgun (WGS) entry which is preliminary data.</text>
</comment>
<dbReference type="Pfam" id="PF14678">
    <property type="entry name" value="FANCI_S4"/>
    <property type="match status" value="2"/>
</dbReference>
<feature type="domain" description="FANCI solenoid 3" evidence="2">
    <location>
        <begin position="187"/>
        <end position="409"/>
    </location>
</feature>
<evidence type="ECO:0000313" key="6">
    <source>
        <dbReference type="Proteomes" id="UP000762676"/>
    </source>
</evidence>
<gene>
    <name evidence="5" type="ORF">ElyMa_004185800</name>
</gene>
<dbReference type="InterPro" id="IPR026171">
    <property type="entry name" value="FANCI"/>
</dbReference>
<proteinExistence type="predicted"/>
<dbReference type="InterPro" id="IPR029314">
    <property type="entry name" value="FANCI_S4"/>
</dbReference>
<dbReference type="InterPro" id="IPR029312">
    <property type="entry name" value="FANCI_HD2"/>
</dbReference>
<dbReference type="InterPro" id="IPR016024">
    <property type="entry name" value="ARM-type_fold"/>
</dbReference>
<dbReference type="AlphaFoldDB" id="A0AAV4GKF5"/>
<name>A0AAV4GKF5_9GAST</name>
<dbReference type="GO" id="GO:0070182">
    <property type="term" value="F:DNA polymerase binding"/>
    <property type="evidence" value="ECO:0007669"/>
    <property type="project" value="TreeGrafter"/>
</dbReference>
<dbReference type="Proteomes" id="UP000762676">
    <property type="component" value="Unassembled WGS sequence"/>
</dbReference>
<evidence type="ECO:0000313" key="5">
    <source>
        <dbReference type="EMBL" id="GFR85907.1"/>
    </source>
</evidence>
<organism evidence="5 6">
    <name type="scientific">Elysia marginata</name>
    <dbReference type="NCBI Taxonomy" id="1093978"/>
    <lineage>
        <taxon>Eukaryota</taxon>
        <taxon>Metazoa</taxon>
        <taxon>Spiralia</taxon>
        <taxon>Lophotrochozoa</taxon>
        <taxon>Mollusca</taxon>
        <taxon>Gastropoda</taxon>
        <taxon>Heterobranchia</taxon>
        <taxon>Euthyneura</taxon>
        <taxon>Panpulmonata</taxon>
        <taxon>Sacoglossa</taxon>
        <taxon>Placobranchoidea</taxon>
        <taxon>Plakobranchidae</taxon>
        <taxon>Elysia</taxon>
    </lineage>
</organism>
<dbReference type="PANTHER" id="PTHR21818:SF0">
    <property type="entry name" value="FANCONI ANEMIA GROUP I PROTEIN"/>
    <property type="match status" value="1"/>
</dbReference>
<evidence type="ECO:0000259" key="4">
    <source>
        <dbReference type="Pfam" id="PF14680"/>
    </source>
</evidence>
<dbReference type="InterPro" id="IPR029313">
    <property type="entry name" value="FANCI_S3"/>
</dbReference>
<accession>A0AAV4GKF5</accession>
<feature type="domain" description="FANCI solenoid 4" evidence="3">
    <location>
        <begin position="425"/>
        <end position="496"/>
    </location>
</feature>
<feature type="region of interest" description="Disordered" evidence="1">
    <location>
        <begin position="551"/>
        <end position="575"/>
    </location>
</feature>
<feature type="compositionally biased region" description="Acidic residues" evidence="1">
    <location>
        <begin position="58"/>
        <end position="70"/>
    </location>
</feature>
<protein>
    <submittedName>
        <fullName evidence="5">Fanconi anemia group I protein-like</fullName>
    </submittedName>
</protein>
<dbReference type="Pfam" id="PF14677">
    <property type="entry name" value="FANCI_S3"/>
    <property type="match status" value="1"/>
</dbReference>
<dbReference type="PANTHER" id="PTHR21818">
    <property type="entry name" value="BC025462 PROTEIN"/>
    <property type="match status" value="1"/>
</dbReference>
<feature type="compositionally biased region" description="Basic and acidic residues" evidence="1">
    <location>
        <begin position="673"/>
        <end position="693"/>
    </location>
</feature>
<evidence type="ECO:0000256" key="1">
    <source>
        <dbReference type="SAM" id="MobiDB-lite"/>
    </source>
</evidence>
<evidence type="ECO:0000259" key="2">
    <source>
        <dbReference type="Pfam" id="PF14677"/>
    </source>
</evidence>
<dbReference type="Pfam" id="PF14680">
    <property type="entry name" value="FANCI_HD2"/>
    <property type="match status" value="1"/>
</dbReference>
<sequence length="710" mass="79324">MKKYYEDDSDVCPPLRLDPCVVTQGDQVFLTEPLSHLICCIQQCVRKSEEIVAKTNQTEDDEDDDDDDMADSQHTSMKQLQSILTSLSVRLIETEMEDFEIDKNADFSLNTSVGLKNNINASLLLGIYEALIEYIFETGNCSVESCTKVVQLFEKHAKVSSAVKDKSTAAAGKKGKPSVQQCPANSLMSMQGIVNILKKILDNCNPAHENGVKELRESKNFLPYIIGIATQKLNQIYNKGICDGETQNRDKLFNLCCLFGRQFYLHYVENQVPDGGSADQKVTSQCLEGLGSVINIAVSHGRLALLQCLTFFEKDCEEVKEHLNLRDAEANEKIHKHTKKFQRLIITMLSEGDNPQQAKDICQLISIVAGLASHLAKGSAEFEQVYSWLNKVATDQIIDDSSVCKLLLSTILSLSQQTKNLPQLLRSICQDIHSQFGDIQEECEVEDESHFLVTKATHCPTSTVLNLALNCLEGELDDIEWVIKRHKAEMLAAASKEDEGNILQYISLYTSKAGHIGSRFEKLVTLVGRQLTQPTYNMIIFVQMSEAGEAQQAEKKKDKGKKKNGAASQSGMAKSLKQMKTIPNLVFAMEQLEKFLIQLSKKSKVNLMQNFKLSTSRDFRINTATVTNVVENGISSDEDNGGEESNDEGQENSEPENNDKDNEKSDDEEDQEESSRSELEQDEVQPHNEKENARSVPASEPPKKKKKLAK</sequence>
<dbReference type="SUPFAM" id="SSF48371">
    <property type="entry name" value="ARM repeat"/>
    <property type="match status" value="1"/>
</dbReference>
<dbReference type="GO" id="GO:0006281">
    <property type="term" value="P:DNA repair"/>
    <property type="evidence" value="ECO:0007669"/>
    <property type="project" value="InterPro"/>
</dbReference>
<keyword evidence="6" id="KW-1185">Reference proteome</keyword>
<feature type="region of interest" description="Disordered" evidence="1">
    <location>
        <begin position="630"/>
        <end position="710"/>
    </location>
</feature>
<evidence type="ECO:0000259" key="3">
    <source>
        <dbReference type="Pfam" id="PF14678"/>
    </source>
</evidence>
<feature type="domain" description="FANCI helical" evidence="4">
    <location>
        <begin position="2"/>
        <end position="163"/>
    </location>
</feature>
<dbReference type="EMBL" id="BMAT01008477">
    <property type="protein sequence ID" value="GFR85907.1"/>
    <property type="molecule type" value="Genomic_DNA"/>
</dbReference>